<feature type="compositionally biased region" description="Polar residues" evidence="1">
    <location>
        <begin position="407"/>
        <end position="416"/>
    </location>
</feature>
<feature type="compositionally biased region" description="Basic and acidic residues" evidence="1">
    <location>
        <begin position="417"/>
        <end position="430"/>
    </location>
</feature>
<dbReference type="Proteomes" id="UP001176521">
    <property type="component" value="Unassembled WGS sequence"/>
</dbReference>
<dbReference type="Gene3D" id="1.25.40.10">
    <property type="entry name" value="Tetratricopeptide repeat domain"/>
    <property type="match status" value="1"/>
</dbReference>
<gene>
    <name evidence="2" type="ORF">OC842_003688</name>
</gene>
<dbReference type="AlphaFoldDB" id="A0AAN6JK85"/>
<feature type="region of interest" description="Disordered" evidence="1">
    <location>
        <begin position="535"/>
        <end position="648"/>
    </location>
</feature>
<feature type="region of interest" description="Disordered" evidence="1">
    <location>
        <begin position="26"/>
        <end position="87"/>
    </location>
</feature>
<dbReference type="InterPro" id="IPR002885">
    <property type="entry name" value="PPR_rpt"/>
</dbReference>
<keyword evidence="3" id="KW-1185">Reference proteome</keyword>
<comment type="caution">
    <text evidence="2">The sequence shown here is derived from an EMBL/GenBank/DDBJ whole genome shotgun (WGS) entry which is preliminary data.</text>
</comment>
<dbReference type="EMBL" id="JAPDMQ010000192">
    <property type="protein sequence ID" value="KAK0531205.1"/>
    <property type="molecule type" value="Genomic_DNA"/>
</dbReference>
<reference evidence="2" key="1">
    <citation type="journal article" date="2023" name="PhytoFront">
        <title>Draft Genome Resources of Seven Strains of Tilletia horrida, Causal Agent of Kernel Smut of Rice.</title>
        <authorList>
            <person name="Khanal S."/>
            <person name="Antony Babu S."/>
            <person name="Zhou X.G."/>
        </authorList>
    </citation>
    <scope>NUCLEOTIDE SEQUENCE</scope>
    <source>
        <strain evidence="2">TX3</strain>
    </source>
</reference>
<organism evidence="2 3">
    <name type="scientific">Tilletia horrida</name>
    <dbReference type="NCBI Taxonomy" id="155126"/>
    <lineage>
        <taxon>Eukaryota</taxon>
        <taxon>Fungi</taxon>
        <taxon>Dikarya</taxon>
        <taxon>Basidiomycota</taxon>
        <taxon>Ustilaginomycotina</taxon>
        <taxon>Exobasidiomycetes</taxon>
        <taxon>Tilletiales</taxon>
        <taxon>Tilletiaceae</taxon>
        <taxon>Tilletia</taxon>
    </lineage>
</organism>
<sequence length="701" mass="77337">MSRAGTLQRCLAGALRPARVVSTLTVGHGSRSLTTGRRREEGGGGGGGGGDAPRYSKARTHDRAGRQQDTRPAKPRSSATRPTRMGLPLSASMIQREIWDEQVQLSKSLQFFADNMAAATAANRLPNETDSPSSSSPASAATAAKLNLQWASQAEALVKEAKPRQVRSVVIFNQRIKIALMAGLRNDAFRLYNQMKKHNLAPTAYTFSILCSGIAKLALAKPEDHSMLVSKDSKDLAQQISSIAQDLLQLHVNASMFWVVPVKRKLSSVDIDQAQSEYEVMLEYAELSDAQLIHRTAAERMTASRARAAYALKDNWTPLARAWSDYLRLLSRTAPGQPALVWTAYESLRRATARPPGIDEWEFARPYRSKAVFTTMLWTVIQQVSSRSARMRTSQVVRQADAASRALSPQSDSNSSDPKDEGEANTKEADAQNASFSWEDGSSPFDIPTDLNTPSTPFGQARQLWLDWEAAIAEAETKQNATSRLTAQEWAELSVDERAYSLFVDFFDKCHTEPERAFGEHVRGSGISKEVRAAVEERRRGGDGDGASYRASATDRRSMRGSTDRGVQRGEGYDRMERGPGASGGFQRAQQRGDRHGDEQHKAAPRSARQNFPQSDREGDGVTSREGMTKFRRGSHAGPPVQNKTTAFRAVRALGIHVPPHVKPAKAGRRVRKSSPRYVFVAAAEEMERRQKAKREDKKRG</sequence>
<dbReference type="Pfam" id="PF13041">
    <property type="entry name" value="PPR_2"/>
    <property type="match status" value="1"/>
</dbReference>
<name>A0AAN6JK85_9BASI</name>
<dbReference type="InterPro" id="IPR011990">
    <property type="entry name" value="TPR-like_helical_dom_sf"/>
</dbReference>
<feature type="region of interest" description="Disordered" evidence="1">
    <location>
        <begin position="391"/>
        <end position="452"/>
    </location>
</feature>
<proteinExistence type="predicted"/>
<evidence type="ECO:0000313" key="3">
    <source>
        <dbReference type="Proteomes" id="UP001176521"/>
    </source>
</evidence>
<accession>A0AAN6JK85</accession>
<evidence type="ECO:0000256" key="1">
    <source>
        <dbReference type="SAM" id="MobiDB-lite"/>
    </source>
</evidence>
<evidence type="ECO:0000313" key="2">
    <source>
        <dbReference type="EMBL" id="KAK0531205.1"/>
    </source>
</evidence>
<feature type="compositionally biased region" description="Basic and acidic residues" evidence="1">
    <location>
        <begin position="591"/>
        <end position="602"/>
    </location>
</feature>
<protein>
    <submittedName>
        <fullName evidence="2">Uncharacterized protein</fullName>
    </submittedName>
</protein>
<feature type="compositionally biased region" description="Basic and acidic residues" evidence="1">
    <location>
        <begin position="553"/>
        <end position="578"/>
    </location>
</feature>
<feature type="compositionally biased region" description="Basic and acidic residues" evidence="1">
    <location>
        <begin position="59"/>
        <end position="72"/>
    </location>
</feature>